<accession>D7DJC5</accession>
<dbReference type="InterPro" id="IPR009081">
    <property type="entry name" value="PP-bd_ACP"/>
</dbReference>
<dbReference type="PROSITE" id="PS50075">
    <property type="entry name" value="CARRIER"/>
    <property type="match status" value="1"/>
</dbReference>
<reference evidence="3" key="1">
    <citation type="submission" date="2010-05" db="EMBL/GenBank/DDBJ databases">
        <title>Complete sequence of Methylotenera sp. 301.</title>
        <authorList>
            <person name="Lucas S."/>
            <person name="Copeland A."/>
            <person name="Lapidus A."/>
            <person name="Cheng J.-F."/>
            <person name="Bruce D."/>
            <person name="Goodwin L."/>
            <person name="Pitluck S."/>
            <person name="Clum A."/>
            <person name="Land M."/>
            <person name="Hauser L."/>
            <person name="Kyrpides N."/>
            <person name="Ivanova N."/>
            <person name="Chistoservova L."/>
            <person name="Kalyuzhnaya M."/>
            <person name="Woyke T."/>
        </authorList>
    </citation>
    <scope>NUCLEOTIDE SEQUENCE [LARGE SCALE GENOMIC DNA]</scope>
    <source>
        <strain evidence="3">301</strain>
    </source>
</reference>
<organism evidence="2 3">
    <name type="scientific">Methylotenera versatilis (strain 301)</name>
    <dbReference type="NCBI Taxonomy" id="666681"/>
    <lineage>
        <taxon>Bacteria</taxon>
        <taxon>Pseudomonadati</taxon>
        <taxon>Pseudomonadota</taxon>
        <taxon>Betaproteobacteria</taxon>
        <taxon>Nitrosomonadales</taxon>
        <taxon>Methylophilaceae</taxon>
        <taxon>Methylotenera</taxon>
    </lineage>
</organism>
<reference evidence="2 3" key="2">
    <citation type="journal article" date="2011" name="J. Bacteriol.">
        <title>Genomes of three methylotrophs from a single niche uncover genetic and metabolic divergence of Methylophilaceae.</title>
        <authorList>
            <person name="Lapidus A."/>
            <person name="Clum A."/>
            <person name="Labutti K."/>
            <person name="Kaluzhnaya M.G."/>
            <person name="Lim S."/>
            <person name="Beck D.A."/>
            <person name="Glavina Del Rio T."/>
            <person name="Nolan M."/>
            <person name="Mavromatis K."/>
            <person name="Huntemann M."/>
            <person name="Lucas S."/>
            <person name="Lidstrom M.E."/>
            <person name="Ivanova N."/>
            <person name="Chistoserdova L."/>
        </authorList>
    </citation>
    <scope>NUCLEOTIDE SEQUENCE [LARGE SCALE GENOMIC DNA]</scope>
    <source>
        <strain evidence="2 3">301</strain>
    </source>
</reference>
<dbReference type="STRING" id="666681.M301_1783"/>
<dbReference type="SUPFAM" id="SSF47336">
    <property type="entry name" value="ACP-like"/>
    <property type="match status" value="1"/>
</dbReference>
<dbReference type="Pfam" id="PF00550">
    <property type="entry name" value="PP-binding"/>
    <property type="match status" value="1"/>
</dbReference>
<sequence>MTINEKKIPSVEEVSNALAKMIADKMEIDITTVLPESNLQELGLDSLDTFDIIFSAEDYFKIKVPNDQVKITTLQDVAVLVHQLILSQKS</sequence>
<dbReference type="RefSeq" id="WP_013148472.1">
    <property type="nucleotide sequence ID" value="NC_014207.1"/>
</dbReference>
<evidence type="ECO:0000259" key="1">
    <source>
        <dbReference type="PROSITE" id="PS50075"/>
    </source>
</evidence>
<keyword evidence="3" id="KW-1185">Reference proteome</keyword>
<gene>
    <name evidence="2" type="ordered locus">M301_1783</name>
</gene>
<name>D7DJC5_METV0</name>
<dbReference type="Gene3D" id="1.10.1200.10">
    <property type="entry name" value="ACP-like"/>
    <property type="match status" value="1"/>
</dbReference>
<dbReference type="EMBL" id="CP002056">
    <property type="protein sequence ID" value="ADI30160.1"/>
    <property type="molecule type" value="Genomic_DNA"/>
</dbReference>
<proteinExistence type="predicted"/>
<dbReference type="eggNOG" id="COG0236">
    <property type="taxonomic scope" value="Bacteria"/>
</dbReference>
<dbReference type="HOGENOM" id="CLU_108696_3_4_4"/>
<dbReference type="InterPro" id="IPR036736">
    <property type="entry name" value="ACP-like_sf"/>
</dbReference>
<dbReference type="KEGG" id="meh:M301_1783"/>
<evidence type="ECO:0000313" key="2">
    <source>
        <dbReference type="EMBL" id="ADI30160.1"/>
    </source>
</evidence>
<dbReference type="Proteomes" id="UP000000383">
    <property type="component" value="Chromosome"/>
</dbReference>
<evidence type="ECO:0000313" key="3">
    <source>
        <dbReference type="Proteomes" id="UP000000383"/>
    </source>
</evidence>
<feature type="domain" description="Carrier" evidence="1">
    <location>
        <begin position="9"/>
        <end position="88"/>
    </location>
</feature>
<dbReference type="AlphaFoldDB" id="D7DJC5"/>
<protein>
    <submittedName>
        <fullName evidence="2">Phosphopantetheine-binding protein</fullName>
    </submittedName>
</protein>